<dbReference type="EMBL" id="SDLP01000003">
    <property type="protein sequence ID" value="TDL08231.1"/>
    <property type="molecule type" value="Genomic_DNA"/>
</dbReference>
<reference evidence="7 9" key="1">
    <citation type="journal article" date="2015" name="Genome Biol. Evol.">
        <title>Characterization of Three Mycobacterium spp. with Potential Use in Bioremediation by Genome Sequencing and Comparative Genomics.</title>
        <authorList>
            <person name="Das S."/>
            <person name="Pettersson B.M."/>
            <person name="Behra P.R."/>
            <person name="Ramesh M."/>
            <person name="Dasgupta S."/>
            <person name="Bhattacharya A."/>
            <person name="Kirsebom L.A."/>
        </authorList>
    </citation>
    <scope>NUCLEOTIDE SEQUENCE [LARGE SCALE GENOMIC DNA]</scope>
    <source>
        <strain evidence="7 9">DSM 44075</strain>
    </source>
</reference>
<evidence type="ECO:0000256" key="3">
    <source>
        <dbReference type="ARBA" id="ARBA00022777"/>
    </source>
</evidence>
<dbReference type="InterPro" id="IPR018490">
    <property type="entry name" value="cNMP-bd_dom_sf"/>
</dbReference>
<keyword evidence="3" id="KW-0418">Kinase</keyword>
<dbReference type="InterPro" id="IPR005467">
    <property type="entry name" value="His_kinase_dom"/>
</dbReference>
<dbReference type="SMART" id="SM00100">
    <property type="entry name" value="cNMP"/>
    <property type="match status" value="1"/>
</dbReference>
<proteinExistence type="predicted"/>
<dbReference type="PANTHER" id="PTHR43065">
    <property type="entry name" value="SENSOR HISTIDINE KINASE"/>
    <property type="match status" value="1"/>
</dbReference>
<dbReference type="GO" id="GO:0000160">
    <property type="term" value="P:phosphorelay signal transduction system"/>
    <property type="evidence" value="ECO:0007669"/>
    <property type="project" value="UniProtKB-KW"/>
</dbReference>
<dbReference type="InterPro" id="IPR014710">
    <property type="entry name" value="RmlC-like_jellyroll"/>
</dbReference>
<dbReference type="Pfam" id="PF00027">
    <property type="entry name" value="cNMP_binding"/>
    <property type="match status" value="1"/>
</dbReference>
<dbReference type="InterPro" id="IPR000595">
    <property type="entry name" value="cNMP-bd_dom"/>
</dbReference>
<keyword evidence="4" id="KW-0902">Two-component regulatory system</keyword>
<sequence length="482" mass="52541">MTGGAIVLDEMRDLFLFEHLSDDQLQMLCRGGRVTTLPAGPVCVEGAPASCLYVLLDGEVVLSRQSAGVDVETHRTTQRGAFFGAWSAHIPDVDQSYEVSARLTRPSRLLVLSAEVFAHFITTQFPMAIHLVAGQRVRRDREERLLAHRERLLALRTLTAGLTHQLNNPAAAVLRAAANLHDDVAAMRRGLAHLVQTGPAADTLQSLTVLQDEVVEHANRPDRPAATALSVADTEDAVGAWLDDHDIDDSWDRAATFVEAGFDVDWLSGLARRFDGDHDALRHAVPWLQSVAAVELRIREITEAGRRIAALVDGAKTYSQLDRGPYQCIDVHEMLRNTMVMFGDRIAMAGKGASITLVKDLDFSLPEICCYPADLNQVWTTIIDNAIDAMGGEGTLTVRTRADGEDRLRVEICDDGPGIPAEIIGRVFDPFFTTKPVGSGSGLGLDLAWDIVVNQHRGHIEVQSAPGDTRVTVCLPRHAPAP</sequence>
<evidence type="ECO:0000259" key="6">
    <source>
        <dbReference type="PROSITE" id="PS50109"/>
    </source>
</evidence>
<dbReference type="AlphaFoldDB" id="A0A0J6WAS5"/>
<evidence type="ECO:0000313" key="7">
    <source>
        <dbReference type="EMBL" id="KMO78998.1"/>
    </source>
</evidence>
<dbReference type="GO" id="GO:0004673">
    <property type="term" value="F:protein histidine kinase activity"/>
    <property type="evidence" value="ECO:0007669"/>
    <property type="project" value="UniProtKB-EC"/>
</dbReference>
<evidence type="ECO:0000259" key="5">
    <source>
        <dbReference type="PROSITE" id="PS50042"/>
    </source>
</evidence>
<dbReference type="SUPFAM" id="SSF51206">
    <property type="entry name" value="cAMP-binding domain-like"/>
    <property type="match status" value="1"/>
</dbReference>
<evidence type="ECO:0000313" key="8">
    <source>
        <dbReference type="EMBL" id="TDL08231.1"/>
    </source>
</evidence>
<dbReference type="RefSeq" id="WP_048422665.1">
    <property type="nucleotide sequence ID" value="NZ_JYNU01000008.1"/>
</dbReference>
<evidence type="ECO:0000256" key="2">
    <source>
        <dbReference type="ARBA" id="ARBA00012438"/>
    </source>
</evidence>
<dbReference type="CDD" id="cd00038">
    <property type="entry name" value="CAP_ED"/>
    <property type="match status" value="1"/>
</dbReference>
<dbReference type="PROSITE" id="PS50109">
    <property type="entry name" value="HIS_KIN"/>
    <property type="match status" value="1"/>
</dbReference>
<dbReference type="InterPro" id="IPR003594">
    <property type="entry name" value="HATPase_dom"/>
</dbReference>
<feature type="domain" description="Histidine kinase" evidence="6">
    <location>
        <begin position="269"/>
        <end position="479"/>
    </location>
</feature>
<dbReference type="SUPFAM" id="SSF55874">
    <property type="entry name" value="ATPase domain of HSP90 chaperone/DNA topoisomerase II/histidine kinase"/>
    <property type="match status" value="1"/>
</dbReference>
<dbReference type="EC" id="2.7.13.3" evidence="2"/>
<dbReference type="Gene3D" id="2.60.120.10">
    <property type="entry name" value="Jelly Rolls"/>
    <property type="match status" value="1"/>
</dbReference>
<reference evidence="8 10" key="2">
    <citation type="submission" date="2019-01" db="EMBL/GenBank/DDBJ databases">
        <title>High-quality-draft genome sequences of five non-tuberculosis mycobacteriaceae isolated from a nosocomial environment.</title>
        <authorList>
            <person name="Tiago I."/>
            <person name="Alarico S."/>
            <person name="Pereira S.G."/>
            <person name="Coelho C."/>
            <person name="Maranha A."/>
            <person name="Empadinhas N."/>
        </authorList>
    </citation>
    <scope>NUCLEOTIDE SEQUENCE [LARGE SCALE GENOMIC DNA]</scope>
    <source>
        <strain evidence="8 10">22DIII</strain>
    </source>
</reference>
<comment type="catalytic activity">
    <reaction evidence="1">
        <text>ATP + protein L-histidine = ADP + protein N-phospho-L-histidine.</text>
        <dbReference type="EC" id="2.7.13.3"/>
    </reaction>
</comment>
<dbReference type="EMBL" id="JYNU01000008">
    <property type="protein sequence ID" value="KMO78998.1"/>
    <property type="molecule type" value="Genomic_DNA"/>
</dbReference>
<dbReference type="Pfam" id="PF02518">
    <property type="entry name" value="HATPase_c"/>
    <property type="match status" value="1"/>
</dbReference>
<dbReference type="PANTHER" id="PTHR43065:SF48">
    <property type="entry name" value="HISTIDINE KINASE"/>
    <property type="match status" value="1"/>
</dbReference>
<keyword evidence="7" id="KW-0808">Transferase</keyword>
<comment type="caution">
    <text evidence="7">The sequence shown here is derived from an EMBL/GenBank/DDBJ whole genome shotgun (WGS) entry which is preliminary data.</text>
</comment>
<dbReference type="Gene3D" id="3.30.565.10">
    <property type="entry name" value="Histidine kinase-like ATPase, C-terminal domain"/>
    <property type="match status" value="1"/>
</dbReference>
<evidence type="ECO:0000313" key="9">
    <source>
        <dbReference type="Proteomes" id="UP000036313"/>
    </source>
</evidence>
<protein>
    <recommendedName>
        <fullName evidence="2">histidine kinase</fullName>
        <ecNumber evidence="2">2.7.13.3</ecNumber>
    </recommendedName>
</protein>
<dbReference type="PATRIC" id="fig|1807.14.peg.1499"/>
<dbReference type="SMART" id="SM00387">
    <property type="entry name" value="HATPase_c"/>
    <property type="match status" value="1"/>
</dbReference>
<gene>
    <name evidence="7" type="primary">glnL_1</name>
    <name evidence="8" type="ORF">EUA04_12290</name>
    <name evidence="7" type="ORF">MOBUDSM44075_01490</name>
</gene>
<dbReference type="PROSITE" id="PS50042">
    <property type="entry name" value="CNMP_BINDING_3"/>
    <property type="match status" value="1"/>
</dbReference>
<evidence type="ECO:0000313" key="10">
    <source>
        <dbReference type="Proteomes" id="UP000294952"/>
    </source>
</evidence>
<dbReference type="Proteomes" id="UP000036313">
    <property type="component" value="Unassembled WGS sequence"/>
</dbReference>
<feature type="domain" description="Cyclic nucleotide-binding" evidence="5">
    <location>
        <begin position="42"/>
        <end position="121"/>
    </location>
</feature>
<dbReference type="PRINTS" id="PR00344">
    <property type="entry name" value="BCTRLSENSOR"/>
</dbReference>
<dbReference type="InterPro" id="IPR004358">
    <property type="entry name" value="Sig_transdc_His_kin-like_C"/>
</dbReference>
<name>A0A0J6WAS5_9MYCO</name>
<dbReference type="InterPro" id="IPR036890">
    <property type="entry name" value="HATPase_C_sf"/>
</dbReference>
<accession>A0A0J6WAS5</accession>
<dbReference type="Gene3D" id="1.10.287.130">
    <property type="match status" value="1"/>
</dbReference>
<evidence type="ECO:0000256" key="1">
    <source>
        <dbReference type="ARBA" id="ARBA00000085"/>
    </source>
</evidence>
<dbReference type="Proteomes" id="UP000294952">
    <property type="component" value="Unassembled WGS sequence"/>
</dbReference>
<organism evidence="7 9">
    <name type="scientific">Mycolicibacterium obuense</name>
    <dbReference type="NCBI Taxonomy" id="1807"/>
    <lineage>
        <taxon>Bacteria</taxon>
        <taxon>Bacillati</taxon>
        <taxon>Actinomycetota</taxon>
        <taxon>Actinomycetes</taxon>
        <taxon>Mycobacteriales</taxon>
        <taxon>Mycobacteriaceae</taxon>
        <taxon>Mycolicibacterium</taxon>
    </lineage>
</organism>
<evidence type="ECO:0000256" key="4">
    <source>
        <dbReference type="ARBA" id="ARBA00023012"/>
    </source>
</evidence>